<dbReference type="Pfam" id="PF03734">
    <property type="entry name" value="YkuD"/>
    <property type="match status" value="1"/>
</dbReference>
<sequence length="373" mass="41505">MPVTSRGLSPFLLAPLLSLSTMALADSAPGPVIDPEATSLPKTQAGPHDQRVTRFEIDEESNIVGEARVVEAEKEDTLLDIGRYYGIGYEEMRRANPGVSVWYPGEGTEVTVPTRFILPDADHEGVVVNIPEMRLYYYPEQKEGEPAQVETYAISVGRMDWSTPLGETKITEKQKNPPWYPPQSIIEEHAEDGRELPDVVPPGPDNPLGKYKMRLGIPGYLIHGTNRPQGVGMRVTHGCIRMFPEDVEHLFGKLPVGTQVNLVSEPTKFGWRDETLYVQSFPLLEEDRRSPVLKRVLDADEALVATLKRHDIDTDIDHRRLADAVLIPDGAAVALNVEPEEKAPREPLPGSLYDALPMPPHLLYQSVRVLEST</sequence>
<gene>
    <name evidence="12" type="ORF">BTW10_01620</name>
</gene>
<keyword evidence="4" id="KW-0808">Transferase</keyword>
<keyword evidence="7 9" id="KW-0573">Peptidoglycan synthesis</keyword>
<evidence type="ECO:0000256" key="9">
    <source>
        <dbReference type="PROSITE-ProRule" id="PRU01373"/>
    </source>
</evidence>
<protein>
    <recommendedName>
        <fullName evidence="11">L,D-TPase catalytic domain-containing protein</fullName>
    </recommendedName>
</protein>
<evidence type="ECO:0000256" key="7">
    <source>
        <dbReference type="ARBA" id="ARBA00022984"/>
    </source>
</evidence>
<evidence type="ECO:0000256" key="1">
    <source>
        <dbReference type="ARBA" id="ARBA00004752"/>
    </source>
</evidence>
<dbReference type="PROSITE" id="PS52029">
    <property type="entry name" value="LD_TPASE"/>
    <property type="match status" value="1"/>
</dbReference>
<feature type="active site" description="Proton donor/acceptor" evidence="9">
    <location>
        <position position="223"/>
    </location>
</feature>
<proteinExistence type="inferred from homology"/>
<dbReference type="InterPro" id="IPR018392">
    <property type="entry name" value="LysM"/>
</dbReference>
<dbReference type="GO" id="GO:0005576">
    <property type="term" value="C:extracellular region"/>
    <property type="evidence" value="ECO:0007669"/>
    <property type="project" value="TreeGrafter"/>
</dbReference>
<dbReference type="GO" id="GO:0016757">
    <property type="term" value="F:glycosyltransferase activity"/>
    <property type="evidence" value="ECO:0007669"/>
    <property type="project" value="UniProtKB-KW"/>
</dbReference>
<name>A0A1Q8TH58_9GAMM</name>
<feature type="signal peptide" evidence="10">
    <location>
        <begin position="1"/>
        <end position="25"/>
    </location>
</feature>
<dbReference type="PANTHER" id="PTHR30582">
    <property type="entry name" value="L,D-TRANSPEPTIDASE"/>
    <property type="match status" value="1"/>
</dbReference>
<evidence type="ECO:0000256" key="10">
    <source>
        <dbReference type="SAM" id="SignalP"/>
    </source>
</evidence>
<feature type="active site" description="Nucleophile" evidence="9">
    <location>
        <position position="239"/>
    </location>
</feature>
<organism evidence="12 13">
    <name type="scientific">Chromohalobacter japonicus</name>
    <dbReference type="NCBI Taxonomy" id="223900"/>
    <lineage>
        <taxon>Bacteria</taxon>
        <taxon>Pseudomonadati</taxon>
        <taxon>Pseudomonadota</taxon>
        <taxon>Gammaproteobacteria</taxon>
        <taxon>Oceanospirillales</taxon>
        <taxon>Halomonadaceae</taxon>
        <taxon>Chromohalobacter</taxon>
    </lineage>
</organism>
<evidence type="ECO:0000256" key="6">
    <source>
        <dbReference type="ARBA" id="ARBA00022960"/>
    </source>
</evidence>
<dbReference type="GO" id="GO:0018104">
    <property type="term" value="P:peptidoglycan-protein cross-linking"/>
    <property type="evidence" value="ECO:0007669"/>
    <property type="project" value="TreeGrafter"/>
</dbReference>
<feature type="domain" description="L,D-TPase catalytic" evidence="11">
    <location>
        <begin position="124"/>
        <end position="263"/>
    </location>
</feature>
<evidence type="ECO:0000256" key="4">
    <source>
        <dbReference type="ARBA" id="ARBA00022679"/>
    </source>
</evidence>
<dbReference type="PANTHER" id="PTHR30582:SF24">
    <property type="entry name" value="L,D-TRANSPEPTIDASE ERFK_SRFK-RELATED"/>
    <property type="match status" value="1"/>
</dbReference>
<dbReference type="EMBL" id="MSDQ01000004">
    <property type="protein sequence ID" value="OLO12986.1"/>
    <property type="molecule type" value="Genomic_DNA"/>
</dbReference>
<keyword evidence="6 9" id="KW-0133">Cell shape</keyword>
<dbReference type="OrthoDB" id="9787225at2"/>
<dbReference type="InterPro" id="IPR050979">
    <property type="entry name" value="LD-transpeptidase"/>
</dbReference>
<dbReference type="RefSeq" id="WP_040244750.1">
    <property type="nucleotide sequence ID" value="NZ_LN651369.1"/>
</dbReference>
<keyword evidence="5" id="KW-0378">Hydrolase</keyword>
<dbReference type="Proteomes" id="UP000186806">
    <property type="component" value="Unassembled WGS sequence"/>
</dbReference>
<evidence type="ECO:0000313" key="12">
    <source>
        <dbReference type="EMBL" id="OLO12986.1"/>
    </source>
</evidence>
<dbReference type="CDD" id="cd16913">
    <property type="entry name" value="YkuD_like"/>
    <property type="match status" value="1"/>
</dbReference>
<dbReference type="CDD" id="cd00118">
    <property type="entry name" value="LysM"/>
    <property type="match status" value="1"/>
</dbReference>
<reference evidence="12 13" key="1">
    <citation type="submission" date="2016-12" db="EMBL/GenBank/DDBJ databases">
        <title>Draft genome sequences of strains Salinicola socius SMB35, Salinicola sp. MH3R3-1 and Chromohalobacter sp. SMB17 from the Verkhnekamsk potash mining region of Russia.</title>
        <authorList>
            <person name="Mavrodi D.V."/>
            <person name="Olsson B.E."/>
            <person name="Korsakova E.S."/>
            <person name="Pyankova A."/>
            <person name="Mavrodi O.V."/>
            <person name="Plotnikova E.G."/>
        </authorList>
    </citation>
    <scope>NUCLEOTIDE SEQUENCE [LARGE SCALE GENOMIC DNA]</scope>
    <source>
        <strain evidence="12 13">SMB17</strain>
    </source>
</reference>
<accession>A0A1Q8TH58</accession>
<dbReference type="GO" id="GO:0071972">
    <property type="term" value="F:peptidoglycan L,D-transpeptidase activity"/>
    <property type="evidence" value="ECO:0007669"/>
    <property type="project" value="TreeGrafter"/>
</dbReference>
<evidence type="ECO:0000256" key="8">
    <source>
        <dbReference type="ARBA" id="ARBA00023316"/>
    </source>
</evidence>
<dbReference type="GO" id="GO:0008360">
    <property type="term" value="P:regulation of cell shape"/>
    <property type="evidence" value="ECO:0007669"/>
    <property type="project" value="UniProtKB-UniRule"/>
</dbReference>
<dbReference type="AlphaFoldDB" id="A0A1Q8TH58"/>
<dbReference type="InterPro" id="IPR005490">
    <property type="entry name" value="LD_TPept_cat_dom"/>
</dbReference>
<dbReference type="InterPro" id="IPR038063">
    <property type="entry name" value="Transpep_catalytic_dom"/>
</dbReference>
<dbReference type="GO" id="GO:0071555">
    <property type="term" value="P:cell wall organization"/>
    <property type="evidence" value="ECO:0007669"/>
    <property type="project" value="UniProtKB-UniRule"/>
</dbReference>
<comment type="pathway">
    <text evidence="1 9">Cell wall biogenesis; peptidoglycan biosynthesis.</text>
</comment>
<keyword evidence="10" id="KW-0732">Signal</keyword>
<dbReference type="Gene3D" id="2.40.440.10">
    <property type="entry name" value="L,D-transpeptidase catalytic domain-like"/>
    <property type="match status" value="1"/>
</dbReference>
<evidence type="ECO:0000259" key="11">
    <source>
        <dbReference type="PROSITE" id="PS52029"/>
    </source>
</evidence>
<dbReference type="SUPFAM" id="SSF141523">
    <property type="entry name" value="L,D-transpeptidase catalytic domain-like"/>
    <property type="match status" value="1"/>
</dbReference>
<keyword evidence="8 9" id="KW-0961">Cell wall biogenesis/degradation</keyword>
<comment type="similarity">
    <text evidence="2">Belongs to the YkuD family.</text>
</comment>
<dbReference type="UniPathway" id="UPA00219"/>
<evidence type="ECO:0000256" key="3">
    <source>
        <dbReference type="ARBA" id="ARBA00022676"/>
    </source>
</evidence>
<dbReference type="STRING" id="223900.GCA_000821045_02421"/>
<evidence type="ECO:0000256" key="2">
    <source>
        <dbReference type="ARBA" id="ARBA00005992"/>
    </source>
</evidence>
<feature type="chain" id="PRO_5010275981" description="L,D-TPase catalytic domain-containing protein" evidence="10">
    <location>
        <begin position="26"/>
        <end position="373"/>
    </location>
</feature>
<keyword evidence="3" id="KW-0328">Glycosyltransferase</keyword>
<evidence type="ECO:0000256" key="5">
    <source>
        <dbReference type="ARBA" id="ARBA00022801"/>
    </source>
</evidence>
<comment type="caution">
    <text evidence="12">The sequence shown here is derived from an EMBL/GenBank/DDBJ whole genome shotgun (WGS) entry which is preliminary data.</text>
</comment>
<keyword evidence="13" id="KW-1185">Reference proteome</keyword>
<evidence type="ECO:0000313" key="13">
    <source>
        <dbReference type="Proteomes" id="UP000186806"/>
    </source>
</evidence>